<comment type="caution">
    <text evidence="1">The sequence shown here is derived from an EMBL/GenBank/DDBJ whole genome shotgun (WGS) entry which is preliminary data.</text>
</comment>
<dbReference type="GO" id="GO:0008168">
    <property type="term" value="F:methyltransferase activity"/>
    <property type="evidence" value="ECO:0007669"/>
    <property type="project" value="UniProtKB-KW"/>
</dbReference>
<sequence>MSANGYVDPERWPGISRTPDAPFLGRRATHLQERLEKLTLDHGVSLTPGATPRFVVEDGQVLDRIVDGGWLGLAEGYMAGEWTADPLPEVLGVLLSQPLEGGLGRALSKRRRRVSGQVRSGELPDALVDIYTGETRATGSALFASGTRSSEVQNPTQGGENAPVVVRHFDAPDDPGQVERSDIDSAQLYRINAMLDEAQVGPGSRVLEMPSSGGALPVLAARRGAHVDVLTSDVEHAATVRERAHDAGVGGAVRVQTIRGPVPSPRQWSGTYDAVFSVERMEVLGDDGTFHFLRAVERMLAGDGVAMIQTITSTPGEQDNTSGGAAAGASDPVDPVAPEIVAESLDVVRAYIWPALNYPTVSHVTAQANRAGLQLTARNRMGSHYALTLGLWRSAFGARERAAAAAGYDHVYRRLWDYQLALHQALATVGAIDCQQYVLRQF</sequence>
<reference evidence="1" key="2">
    <citation type="submission" date="2021-04" db="EMBL/GenBank/DDBJ databases">
        <authorList>
            <person name="Gilroy R."/>
        </authorList>
    </citation>
    <scope>NUCLEOTIDE SEQUENCE</scope>
    <source>
        <strain evidence="1">ChiHjej13B12-4958</strain>
    </source>
</reference>
<dbReference type="Pfam" id="PF02353">
    <property type="entry name" value="CMAS"/>
    <property type="match status" value="1"/>
</dbReference>
<dbReference type="Gene3D" id="3.40.50.150">
    <property type="entry name" value="Vaccinia Virus protein VP39"/>
    <property type="match status" value="1"/>
</dbReference>
<dbReference type="InterPro" id="IPR029063">
    <property type="entry name" value="SAM-dependent_MTases_sf"/>
</dbReference>
<dbReference type="SUPFAM" id="SSF53335">
    <property type="entry name" value="S-adenosyl-L-methionine-dependent methyltransferases"/>
    <property type="match status" value="1"/>
</dbReference>
<evidence type="ECO:0000313" key="1">
    <source>
        <dbReference type="EMBL" id="HJC84941.1"/>
    </source>
</evidence>
<dbReference type="PANTHER" id="PTHR43667:SF2">
    <property type="entry name" value="FATTY ACID C-METHYL TRANSFERASE"/>
    <property type="match status" value="1"/>
</dbReference>
<accession>A0A9D2TNR0</accession>
<dbReference type="GO" id="GO:0032259">
    <property type="term" value="P:methylation"/>
    <property type="evidence" value="ECO:0007669"/>
    <property type="project" value="UniProtKB-KW"/>
</dbReference>
<name>A0A9D2TNR0_9CORY</name>
<proteinExistence type="predicted"/>
<keyword evidence="1" id="KW-0489">Methyltransferase</keyword>
<dbReference type="Proteomes" id="UP000823858">
    <property type="component" value="Unassembled WGS sequence"/>
</dbReference>
<organism evidence="1 2">
    <name type="scientific">Candidatus Corynebacterium faecigallinarum</name>
    <dbReference type="NCBI Taxonomy" id="2838528"/>
    <lineage>
        <taxon>Bacteria</taxon>
        <taxon>Bacillati</taxon>
        <taxon>Actinomycetota</taxon>
        <taxon>Actinomycetes</taxon>
        <taxon>Mycobacteriales</taxon>
        <taxon>Corynebacteriaceae</taxon>
        <taxon>Corynebacterium</taxon>
    </lineage>
</organism>
<protein>
    <submittedName>
        <fullName evidence="1">Class I SAM-dependent methyltransferase</fullName>
        <ecNumber evidence="1">2.1.1.-</ecNumber>
    </submittedName>
</protein>
<dbReference type="PANTHER" id="PTHR43667">
    <property type="entry name" value="CYCLOPROPANE-FATTY-ACYL-PHOSPHOLIPID SYNTHASE"/>
    <property type="match status" value="1"/>
</dbReference>
<gene>
    <name evidence="1" type="ORF">H9751_05265</name>
</gene>
<dbReference type="EMBL" id="DWVP01000013">
    <property type="protein sequence ID" value="HJC84941.1"/>
    <property type="molecule type" value="Genomic_DNA"/>
</dbReference>
<dbReference type="AlphaFoldDB" id="A0A9D2TNR0"/>
<reference evidence="1" key="1">
    <citation type="journal article" date="2021" name="PeerJ">
        <title>Extensive microbial diversity within the chicken gut microbiome revealed by metagenomics and culture.</title>
        <authorList>
            <person name="Gilroy R."/>
            <person name="Ravi A."/>
            <person name="Getino M."/>
            <person name="Pursley I."/>
            <person name="Horton D.L."/>
            <person name="Alikhan N.F."/>
            <person name="Baker D."/>
            <person name="Gharbi K."/>
            <person name="Hall N."/>
            <person name="Watson M."/>
            <person name="Adriaenssens E.M."/>
            <person name="Foster-Nyarko E."/>
            <person name="Jarju S."/>
            <person name="Secka A."/>
            <person name="Antonio M."/>
            <person name="Oren A."/>
            <person name="Chaudhuri R.R."/>
            <person name="La Ragione R."/>
            <person name="Hildebrand F."/>
            <person name="Pallen M.J."/>
        </authorList>
    </citation>
    <scope>NUCLEOTIDE SEQUENCE</scope>
    <source>
        <strain evidence="1">ChiHjej13B12-4958</strain>
    </source>
</reference>
<dbReference type="EC" id="2.1.1.-" evidence="1"/>
<dbReference type="InterPro" id="IPR050723">
    <property type="entry name" value="CFA/CMAS"/>
</dbReference>
<keyword evidence="1" id="KW-0808">Transferase</keyword>
<evidence type="ECO:0000313" key="2">
    <source>
        <dbReference type="Proteomes" id="UP000823858"/>
    </source>
</evidence>